<gene>
    <name evidence="2" type="ORF">ACFOEK_20365</name>
</gene>
<dbReference type="GO" id="GO:0061710">
    <property type="term" value="F:L-threonylcarbamoyladenylate synthase"/>
    <property type="evidence" value="ECO:0007669"/>
    <property type="project" value="UniProtKB-EC"/>
</dbReference>
<dbReference type="PANTHER" id="PTHR42828">
    <property type="entry name" value="DHBP SYNTHASE RIBB-LIKE ALPHA/BETA DOMAIN-CONTAINING PROTEIN"/>
    <property type="match status" value="1"/>
</dbReference>
<feature type="domain" description="YrdC-like" evidence="1">
    <location>
        <begin position="14"/>
        <end position="200"/>
    </location>
</feature>
<dbReference type="InterPro" id="IPR006070">
    <property type="entry name" value="Sua5-like_dom"/>
</dbReference>
<dbReference type="PANTHER" id="PTHR42828:SF3">
    <property type="entry name" value="THREONYLCARBAMOYL-AMP SYNTHASE"/>
    <property type="match status" value="1"/>
</dbReference>
<dbReference type="EC" id="2.7.7.87" evidence="2"/>
<keyword evidence="2" id="KW-0548">Nucleotidyltransferase</keyword>
<dbReference type="Pfam" id="PF01300">
    <property type="entry name" value="Sua5_yciO_yrdC"/>
    <property type="match status" value="1"/>
</dbReference>
<proteinExistence type="predicted"/>
<dbReference type="Gene3D" id="3.90.870.10">
    <property type="entry name" value="DHBP synthase"/>
    <property type="match status" value="1"/>
</dbReference>
<name>A0ABV7HKP0_9GAMM</name>
<dbReference type="Proteomes" id="UP001595476">
    <property type="component" value="Unassembled WGS sequence"/>
</dbReference>
<organism evidence="2 3">
    <name type="scientific">Litoribrevibacter euphylliae</name>
    <dbReference type="NCBI Taxonomy" id="1834034"/>
    <lineage>
        <taxon>Bacteria</taxon>
        <taxon>Pseudomonadati</taxon>
        <taxon>Pseudomonadota</taxon>
        <taxon>Gammaproteobacteria</taxon>
        <taxon>Oceanospirillales</taxon>
        <taxon>Oceanospirillaceae</taxon>
        <taxon>Litoribrevibacter</taxon>
    </lineage>
</organism>
<dbReference type="InterPro" id="IPR017945">
    <property type="entry name" value="DHBP_synth_RibB-like_a/b_dom"/>
</dbReference>
<evidence type="ECO:0000259" key="1">
    <source>
        <dbReference type="PROSITE" id="PS51163"/>
    </source>
</evidence>
<reference evidence="3" key="1">
    <citation type="journal article" date="2019" name="Int. J. Syst. Evol. Microbiol.">
        <title>The Global Catalogue of Microorganisms (GCM) 10K type strain sequencing project: providing services to taxonomists for standard genome sequencing and annotation.</title>
        <authorList>
            <consortium name="The Broad Institute Genomics Platform"/>
            <consortium name="The Broad Institute Genome Sequencing Center for Infectious Disease"/>
            <person name="Wu L."/>
            <person name="Ma J."/>
        </authorList>
    </citation>
    <scope>NUCLEOTIDE SEQUENCE [LARGE SCALE GENOMIC DNA]</scope>
    <source>
        <strain evidence="3">KCTC 52438</strain>
    </source>
</reference>
<evidence type="ECO:0000313" key="2">
    <source>
        <dbReference type="EMBL" id="MFC3153406.1"/>
    </source>
</evidence>
<dbReference type="PROSITE" id="PS51163">
    <property type="entry name" value="YRDC"/>
    <property type="match status" value="1"/>
</dbReference>
<dbReference type="NCBIfam" id="TIGR00057">
    <property type="entry name" value="L-threonylcarbamoyladenylate synthase"/>
    <property type="match status" value="1"/>
</dbReference>
<protein>
    <submittedName>
        <fullName evidence="2">L-threonylcarbamoyladenylate synthase</fullName>
        <ecNumber evidence="2">2.7.7.87</ecNumber>
    </submittedName>
</protein>
<keyword evidence="2" id="KW-0808">Transferase</keyword>
<dbReference type="RefSeq" id="WP_386723327.1">
    <property type="nucleotide sequence ID" value="NZ_JBHRSZ010000009.1"/>
</dbReference>
<dbReference type="SUPFAM" id="SSF55821">
    <property type="entry name" value="YrdC/RibB"/>
    <property type="match status" value="1"/>
</dbReference>
<comment type="caution">
    <text evidence="2">The sequence shown here is derived from an EMBL/GenBank/DDBJ whole genome shotgun (WGS) entry which is preliminary data.</text>
</comment>
<sequence length="206" mass="23372">MTQFFQIHPDNPQKRLITQTAEILKKGGVVVYPTESGYALGCHLGDKKALDRIRMIRRLDDKHNFTLMCKDLSDIATYARVDNDMYRVLKAHTPGPYTFILRATRDVPRRVLHPKRKTIGIRVSQNLICHEMLMAFDEPLISTTLILPNEDMPMTDPYDIRDTIGNQVDLIIDGGFCGFEATSVVDMSDDEVQIIREGAGDLSSFQ</sequence>
<dbReference type="InterPro" id="IPR052532">
    <property type="entry name" value="SUA5_domain"/>
</dbReference>
<dbReference type="EMBL" id="JBHRSZ010000009">
    <property type="protein sequence ID" value="MFC3153406.1"/>
    <property type="molecule type" value="Genomic_DNA"/>
</dbReference>
<evidence type="ECO:0000313" key="3">
    <source>
        <dbReference type="Proteomes" id="UP001595476"/>
    </source>
</evidence>
<accession>A0ABV7HKP0</accession>
<keyword evidence="3" id="KW-1185">Reference proteome</keyword>